<gene>
    <name evidence="9" type="ORF">EGT74_25035</name>
</gene>
<comment type="caution">
    <text evidence="9">The sequence shown here is derived from an EMBL/GenBank/DDBJ whole genome shotgun (WGS) entry which is preliminary data.</text>
</comment>
<dbReference type="GO" id="GO:0000166">
    <property type="term" value="F:nucleotide binding"/>
    <property type="evidence" value="ECO:0007669"/>
    <property type="project" value="InterPro"/>
</dbReference>
<evidence type="ECO:0000313" key="10">
    <source>
        <dbReference type="Proteomes" id="UP000278351"/>
    </source>
</evidence>
<dbReference type="PANTHER" id="PTHR43818:SF11">
    <property type="entry name" value="BCDNA.GH03377"/>
    <property type="match status" value="1"/>
</dbReference>
<dbReference type="Gene3D" id="3.30.360.10">
    <property type="entry name" value="Dihydrodipicolinate Reductase, domain 2"/>
    <property type="match status" value="1"/>
</dbReference>
<evidence type="ECO:0000259" key="7">
    <source>
        <dbReference type="Pfam" id="PF01408"/>
    </source>
</evidence>
<dbReference type="AlphaFoldDB" id="A0A3N4PAG1"/>
<evidence type="ECO:0000256" key="1">
    <source>
        <dbReference type="ARBA" id="ARBA00001911"/>
    </source>
</evidence>
<keyword evidence="6" id="KW-0732">Signal</keyword>
<evidence type="ECO:0000313" key="9">
    <source>
        <dbReference type="EMBL" id="RPE05643.1"/>
    </source>
</evidence>
<name>A0A3N4PAG1_9BACT</name>
<evidence type="ECO:0000259" key="8">
    <source>
        <dbReference type="Pfam" id="PF21252"/>
    </source>
</evidence>
<feature type="signal peptide" evidence="6">
    <location>
        <begin position="1"/>
        <end position="30"/>
    </location>
</feature>
<organism evidence="9 10">
    <name type="scientific">Chitinophaga lutea</name>
    <dbReference type="NCBI Taxonomy" id="2488634"/>
    <lineage>
        <taxon>Bacteria</taxon>
        <taxon>Pseudomonadati</taxon>
        <taxon>Bacteroidota</taxon>
        <taxon>Chitinophagia</taxon>
        <taxon>Chitinophagales</taxon>
        <taxon>Chitinophagaceae</taxon>
        <taxon>Chitinophaga</taxon>
    </lineage>
</organism>
<dbReference type="RefSeq" id="WP_123849290.1">
    <property type="nucleotide sequence ID" value="NZ_RPDH01000003.1"/>
</dbReference>
<dbReference type="InterPro" id="IPR050463">
    <property type="entry name" value="Gfo/Idh/MocA_oxidrdct_glycsds"/>
</dbReference>
<proteinExistence type="inferred from homology"/>
<evidence type="ECO:0000256" key="6">
    <source>
        <dbReference type="SAM" id="SignalP"/>
    </source>
</evidence>
<evidence type="ECO:0000256" key="4">
    <source>
        <dbReference type="ARBA" id="ARBA00023002"/>
    </source>
</evidence>
<dbReference type="Proteomes" id="UP000278351">
    <property type="component" value="Unassembled WGS sequence"/>
</dbReference>
<dbReference type="InterPro" id="IPR049303">
    <property type="entry name" value="Glyco_hydro_109_C"/>
</dbReference>
<evidence type="ECO:0000256" key="2">
    <source>
        <dbReference type="ARBA" id="ARBA00009329"/>
    </source>
</evidence>
<comment type="cofactor">
    <cofactor evidence="1">
        <name>NAD(+)</name>
        <dbReference type="ChEBI" id="CHEBI:57540"/>
    </cofactor>
</comment>
<dbReference type="OrthoDB" id="9771072at2"/>
<comment type="similarity">
    <text evidence="2">Belongs to the Gfo/Idh/MocA family. Glycosyl hydrolase 109 subfamily.</text>
</comment>
<sequence length="397" mass="43578">MHNPGRRRLIRNTAIIAPFLACMPSLALHAGSSRLRVAFIGTGSWGRQYLAQALQHRHLDVTGVCEHDNDALQAALDLFRQAGYTRPAVYREGPGAFESVLARADIDAVIIAAPWHQHYTIAKAALLAGKHVACGPVMGNTLEEHFDIVRTCKQSGRHYFTLEEDSYRRDLLAVSNMVSEGVFGELETLHAGARQVTAALPLPYPAYPGGAVAGMLDLPGGNRYTTIRAVTAEQECVINKPHPRSREHRLYFTKRPVRTAMLGTSRGQEVFLQSAAGQSEPLSTGFRIKGTGGSWMDVAGSVFINSKGSPQQTWEADTPYLSRFDHRRWYATQTPYRQLPDNRECSLALHHFVEILQKPAGDWLPVYTAATNSAIGLLAEQSAEQGGAVMTMPDFSA</sequence>
<feature type="chain" id="PRO_5017946530" evidence="6">
    <location>
        <begin position="31"/>
        <end position="397"/>
    </location>
</feature>
<dbReference type="Pfam" id="PF21252">
    <property type="entry name" value="Glyco_hydro_109_C"/>
    <property type="match status" value="1"/>
</dbReference>
<reference evidence="9 10" key="1">
    <citation type="submission" date="2018-11" db="EMBL/GenBank/DDBJ databases">
        <title>Chitinophaga lutea sp.nov., isolate from arsenic contaminated soil.</title>
        <authorList>
            <person name="Zong Y."/>
        </authorList>
    </citation>
    <scope>NUCLEOTIDE SEQUENCE [LARGE SCALE GENOMIC DNA]</scope>
    <source>
        <strain evidence="9 10">ZY74</strain>
    </source>
</reference>
<keyword evidence="10" id="KW-1185">Reference proteome</keyword>
<dbReference type="Gene3D" id="3.40.50.720">
    <property type="entry name" value="NAD(P)-binding Rossmann-like Domain"/>
    <property type="match status" value="1"/>
</dbReference>
<dbReference type="InterPro" id="IPR036291">
    <property type="entry name" value="NAD(P)-bd_dom_sf"/>
</dbReference>
<keyword evidence="4" id="KW-0560">Oxidoreductase</keyword>
<feature type="domain" description="Gfo/Idh/MocA-like oxidoreductase N-terminal" evidence="7">
    <location>
        <begin position="35"/>
        <end position="159"/>
    </location>
</feature>
<dbReference type="Pfam" id="PF01408">
    <property type="entry name" value="GFO_IDH_MocA"/>
    <property type="match status" value="1"/>
</dbReference>
<keyword evidence="3" id="KW-0378">Hydrolase</keyword>
<evidence type="ECO:0000256" key="5">
    <source>
        <dbReference type="ARBA" id="ARBA00023295"/>
    </source>
</evidence>
<keyword evidence="5" id="KW-0326">Glycosidase</keyword>
<dbReference type="GO" id="GO:0016798">
    <property type="term" value="F:hydrolase activity, acting on glycosyl bonds"/>
    <property type="evidence" value="ECO:0007669"/>
    <property type="project" value="UniProtKB-KW"/>
</dbReference>
<dbReference type="GO" id="GO:0016491">
    <property type="term" value="F:oxidoreductase activity"/>
    <property type="evidence" value="ECO:0007669"/>
    <property type="project" value="UniProtKB-KW"/>
</dbReference>
<evidence type="ECO:0000256" key="3">
    <source>
        <dbReference type="ARBA" id="ARBA00022801"/>
    </source>
</evidence>
<dbReference type="SUPFAM" id="SSF51735">
    <property type="entry name" value="NAD(P)-binding Rossmann-fold domains"/>
    <property type="match status" value="1"/>
</dbReference>
<accession>A0A3N4PAG1</accession>
<dbReference type="PANTHER" id="PTHR43818">
    <property type="entry name" value="BCDNA.GH03377"/>
    <property type="match status" value="1"/>
</dbReference>
<dbReference type="InterPro" id="IPR000683">
    <property type="entry name" value="Gfo/Idh/MocA-like_OxRdtase_N"/>
</dbReference>
<feature type="domain" description="Glycosyl hydrolase 109 C-terminal" evidence="8">
    <location>
        <begin position="204"/>
        <end position="316"/>
    </location>
</feature>
<dbReference type="EMBL" id="RPDH01000003">
    <property type="protein sequence ID" value="RPE05643.1"/>
    <property type="molecule type" value="Genomic_DNA"/>
</dbReference>
<protein>
    <submittedName>
        <fullName evidence="9">Gfo/Idh/MocA family oxidoreductase</fullName>
    </submittedName>
</protein>